<dbReference type="OrthoDB" id="10487418at2759"/>
<feature type="transmembrane region" description="Helical" evidence="2">
    <location>
        <begin position="183"/>
        <end position="202"/>
    </location>
</feature>
<evidence type="ECO:0000313" key="4">
    <source>
        <dbReference type="Proteomes" id="UP000614601"/>
    </source>
</evidence>
<keyword evidence="2" id="KW-0812">Transmembrane</keyword>
<accession>A0A811JRA7</accession>
<dbReference type="Proteomes" id="UP000783686">
    <property type="component" value="Unassembled WGS sequence"/>
</dbReference>
<organism evidence="3 4">
    <name type="scientific">Bursaphelenchus okinawaensis</name>
    <dbReference type="NCBI Taxonomy" id="465554"/>
    <lineage>
        <taxon>Eukaryota</taxon>
        <taxon>Metazoa</taxon>
        <taxon>Ecdysozoa</taxon>
        <taxon>Nematoda</taxon>
        <taxon>Chromadorea</taxon>
        <taxon>Rhabditida</taxon>
        <taxon>Tylenchina</taxon>
        <taxon>Tylenchomorpha</taxon>
        <taxon>Aphelenchoidea</taxon>
        <taxon>Aphelenchoididae</taxon>
        <taxon>Bursaphelenchus</taxon>
    </lineage>
</organism>
<proteinExistence type="predicted"/>
<feature type="region of interest" description="Disordered" evidence="1">
    <location>
        <begin position="1"/>
        <end position="38"/>
    </location>
</feature>
<protein>
    <submittedName>
        <fullName evidence="3">Uncharacterized protein</fullName>
    </submittedName>
</protein>
<feature type="transmembrane region" description="Helical" evidence="2">
    <location>
        <begin position="68"/>
        <end position="89"/>
    </location>
</feature>
<reference evidence="3" key="1">
    <citation type="submission" date="2020-09" db="EMBL/GenBank/DDBJ databases">
        <authorList>
            <person name="Kikuchi T."/>
        </authorList>
    </citation>
    <scope>NUCLEOTIDE SEQUENCE</scope>
    <source>
        <strain evidence="3">SH1</strain>
    </source>
</reference>
<sequence length="250" mass="28503">MASKRVNKLPNVNLPQTSYGSSVGPASPSSIPDRPKTSVSVLDVPPEFLIIQEEIQKKNRMKYWNFNLGKFALFALLLGTLITAGDVAVQIYFHGYYYAVLSTVTFFFYIFGIIGNQIGIRQIYVPQIVWNLIYLCVYVVLFLVQLLRYSPFHHKQNRQDVSLEKGGKLTEKVLEIRWEDRLYTAWVGIVVLTTVFAFKVVYRHFYVLETNEITGATETAEIIKDDVLNKLRMKLGKISEEDSVSSSGSK</sequence>
<dbReference type="Proteomes" id="UP000614601">
    <property type="component" value="Unassembled WGS sequence"/>
</dbReference>
<feature type="transmembrane region" description="Helical" evidence="2">
    <location>
        <begin position="128"/>
        <end position="147"/>
    </location>
</feature>
<keyword evidence="2" id="KW-0472">Membrane</keyword>
<gene>
    <name evidence="3" type="ORF">BOKJ2_LOCUS633</name>
</gene>
<dbReference type="EMBL" id="CAJFDH010000001">
    <property type="protein sequence ID" value="CAD5205949.1"/>
    <property type="molecule type" value="Genomic_DNA"/>
</dbReference>
<feature type="transmembrane region" description="Helical" evidence="2">
    <location>
        <begin position="95"/>
        <end position="116"/>
    </location>
</feature>
<comment type="caution">
    <text evidence="3">The sequence shown here is derived from an EMBL/GenBank/DDBJ whole genome shotgun (WGS) entry which is preliminary data.</text>
</comment>
<evidence type="ECO:0000256" key="1">
    <source>
        <dbReference type="SAM" id="MobiDB-lite"/>
    </source>
</evidence>
<name>A0A811JRA7_9BILA</name>
<keyword evidence="4" id="KW-1185">Reference proteome</keyword>
<dbReference type="EMBL" id="CAJFCW020000001">
    <property type="protein sequence ID" value="CAG9079935.1"/>
    <property type="molecule type" value="Genomic_DNA"/>
</dbReference>
<evidence type="ECO:0000313" key="3">
    <source>
        <dbReference type="EMBL" id="CAD5205949.1"/>
    </source>
</evidence>
<keyword evidence="2" id="KW-1133">Transmembrane helix</keyword>
<evidence type="ECO:0000256" key="2">
    <source>
        <dbReference type="SAM" id="Phobius"/>
    </source>
</evidence>
<dbReference type="AlphaFoldDB" id="A0A811JRA7"/>